<dbReference type="SUPFAM" id="SSF55874">
    <property type="entry name" value="ATPase domain of HSP90 chaperone/DNA topoisomerase II/histidine kinase"/>
    <property type="match status" value="1"/>
</dbReference>
<keyword evidence="3 5" id="KW-0597">Phosphoprotein</keyword>
<feature type="compositionally biased region" description="Basic and acidic residues" evidence="6">
    <location>
        <begin position="533"/>
        <end position="546"/>
    </location>
</feature>
<keyword evidence="9" id="KW-0418">Kinase</keyword>
<dbReference type="Proteomes" id="UP001628193">
    <property type="component" value="Unassembled WGS sequence"/>
</dbReference>
<evidence type="ECO:0000259" key="7">
    <source>
        <dbReference type="PROSITE" id="PS50109"/>
    </source>
</evidence>
<keyword evidence="10" id="KW-1185">Reference proteome</keyword>
<dbReference type="Pfam" id="PF00512">
    <property type="entry name" value="HisKA"/>
    <property type="match status" value="1"/>
</dbReference>
<evidence type="ECO:0000313" key="9">
    <source>
        <dbReference type="EMBL" id="GAB0056834.1"/>
    </source>
</evidence>
<dbReference type="EMBL" id="BAAFGK010000004">
    <property type="protein sequence ID" value="GAB0056834.1"/>
    <property type="molecule type" value="Genomic_DNA"/>
</dbReference>
<comment type="catalytic activity">
    <reaction evidence="1">
        <text>ATP + protein L-histidine = ADP + protein N-phospho-L-histidine.</text>
        <dbReference type="EC" id="2.7.13.3"/>
    </reaction>
</comment>
<dbReference type="SMART" id="SM00448">
    <property type="entry name" value="REC"/>
    <property type="match status" value="2"/>
</dbReference>
<dbReference type="SUPFAM" id="SSF52172">
    <property type="entry name" value="CheY-like"/>
    <property type="match status" value="2"/>
</dbReference>
<gene>
    <name evidence="9" type="primary">rcsC_24</name>
    <name evidence="9" type="ORF">SIID45300_01149</name>
</gene>
<dbReference type="InterPro" id="IPR036097">
    <property type="entry name" value="HisK_dim/P_sf"/>
</dbReference>
<dbReference type="InterPro" id="IPR036890">
    <property type="entry name" value="HATPase_C_sf"/>
</dbReference>
<feature type="modified residue" description="4-aspartylphosphate" evidence="5">
    <location>
        <position position="53"/>
    </location>
</feature>
<dbReference type="PRINTS" id="PR00344">
    <property type="entry name" value="BCTRLSENSOR"/>
</dbReference>
<dbReference type="CDD" id="cd17546">
    <property type="entry name" value="REC_hyHK_CKI1_RcsC-like"/>
    <property type="match status" value="1"/>
</dbReference>
<dbReference type="InterPro" id="IPR001789">
    <property type="entry name" value="Sig_transdc_resp-reg_receiver"/>
</dbReference>
<dbReference type="InterPro" id="IPR011006">
    <property type="entry name" value="CheY-like_superfamily"/>
</dbReference>
<dbReference type="InterPro" id="IPR004358">
    <property type="entry name" value="Sig_transdc_His_kin-like_C"/>
</dbReference>
<feature type="region of interest" description="Disordered" evidence="6">
    <location>
        <begin position="533"/>
        <end position="553"/>
    </location>
</feature>
<evidence type="ECO:0000313" key="10">
    <source>
        <dbReference type="Proteomes" id="UP001628193"/>
    </source>
</evidence>
<evidence type="ECO:0000259" key="8">
    <source>
        <dbReference type="PROSITE" id="PS50110"/>
    </source>
</evidence>
<name>A0ABQ0C7H5_9PROT</name>
<dbReference type="Pfam" id="PF02518">
    <property type="entry name" value="HATPase_c"/>
    <property type="match status" value="1"/>
</dbReference>
<feature type="domain" description="Response regulatory" evidence="8">
    <location>
        <begin position="414"/>
        <end position="531"/>
    </location>
</feature>
<accession>A0ABQ0C7H5</accession>
<feature type="modified residue" description="4-aspartylphosphate" evidence="5">
    <location>
        <position position="462"/>
    </location>
</feature>
<evidence type="ECO:0000256" key="5">
    <source>
        <dbReference type="PROSITE-ProRule" id="PRU00169"/>
    </source>
</evidence>
<sequence>MKSAILVVDDHPGNLSLITTQLHGIDTEIVTARDGLEALERMAGREYALMLLDAHMPIVDGFEVMRRMVDLEPDRRPPTILVTAVHGDPVFISRAYELGAVDYLVKPFPMEHLRAKVQVFLELDRRNRLIRHQAVELEERRQSLDVARIQAEAASRAKSHFLANMSHEIRTPMNAVIGMTDILLASKLDPGQRRLLTTILHASESLLNILNDILDFSKIEADAIQLDRIPLAPRKVVEHAVATLAVEAEMKGLSLQSLIDAGVPETVLGDPARLRQVLINLLSNAVKFTERGGVELQLLKKSRPDGGLDLEFRVLDSGIGIPDDKIPTLFTMFSQVDAGMTRRFGGTGLGLAISRKLVERMGGKIQVTSTCGQGSAFGFTVPCLLPDAGERPSLASSLPAHPVANRPVSGDFTRILLVEDDPDNRMLGEHVLTSAGFSVTTAGDGEEALKQLNQGCDLVFMDIQMPRLNGIETTRRIRAGREKADPDLPIIGVSAHVQMDLRQHCLEAGMDAFLTKPYRAQDLLEMIAHAADSRQRRMEQRRKATDRQGNGAA</sequence>
<evidence type="ECO:0000256" key="4">
    <source>
        <dbReference type="ARBA" id="ARBA00023012"/>
    </source>
</evidence>
<dbReference type="GO" id="GO:0004673">
    <property type="term" value="F:protein histidine kinase activity"/>
    <property type="evidence" value="ECO:0007669"/>
    <property type="project" value="UniProtKB-EC"/>
</dbReference>
<dbReference type="InterPro" id="IPR003594">
    <property type="entry name" value="HATPase_dom"/>
</dbReference>
<feature type="domain" description="Response regulatory" evidence="8">
    <location>
        <begin position="4"/>
        <end position="121"/>
    </location>
</feature>
<dbReference type="RefSeq" id="WP_420904554.1">
    <property type="nucleotide sequence ID" value="NZ_BAAFGK010000004.1"/>
</dbReference>
<dbReference type="SMART" id="SM00388">
    <property type="entry name" value="HisKA"/>
    <property type="match status" value="1"/>
</dbReference>
<evidence type="ECO:0000256" key="6">
    <source>
        <dbReference type="SAM" id="MobiDB-lite"/>
    </source>
</evidence>
<dbReference type="PANTHER" id="PTHR45339">
    <property type="entry name" value="HYBRID SIGNAL TRANSDUCTION HISTIDINE KINASE J"/>
    <property type="match status" value="1"/>
</dbReference>
<dbReference type="CDD" id="cd16922">
    <property type="entry name" value="HATPase_EvgS-ArcB-TorS-like"/>
    <property type="match status" value="1"/>
</dbReference>
<organism evidence="9 10">
    <name type="scientific">Candidatus Magnetaquiglobus chichijimensis</name>
    <dbReference type="NCBI Taxonomy" id="3141448"/>
    <lineage>
        <taxon>Bacteria</taxon>
        <taxon>Pseudomonadati</taxon>
        <taxon>Pseudomonadota</taxon>
        <taxon>Magnetococcia</taxon>
        <taxon>Magnetococcales</taxon>
        <taxon>Candidatus Magnetaquicoccaceae</taxon>
        <taxon>Candidatus Magnetaquiglobus</taxon>
    </lineage>
</organism>
<dbReference type="EC" id="2.7.13.3" evidence="2"/>
<evidence type="ECO:0000256" key="3">
    <source>
        <dbReference type="ARBA" id="ARBA00022553"/>
    </source>
</evidence>
<dbReference type="PROSITE" id="PS50109">
    <property type="entry name" value="HIS_KIN"/>
    <property type="match status" value="1"/>
</dbReference>
<protein>
    <recommendedName>
        <fullName evidence="2">histidine kinase</fullName>
        <ecNumber evidence="2">2.7.13.3</ecNumber>
    </recommendedName>
</protein>
<dbReference type="InterPro" id="IPR003661">
    <property type="entry name" value="HisK_dim/P_dom"/>
</dbReference>
<evidence type="ECO:0000256" key="1">
    <source>
        <dbReference type="ARBA" id="ARBA00000085"/>
    </source>
</evidence>
<dbReference type="PANTHER" id="PTHR45339:SF1">
    <property type="entry name" value="HYBRID SIGNAL TRANSDUCTION HISTIDINE KINASE J"/>
    <property type="match status" value="1"/>
</dbReference>
<dbReference type="Gene3D" id="3.30.565.10">
    <property type="entry name" value="Histidine kinase-like ATPase, C-terminal domain"/>
    <property type="match status" value="1"/>
</dbReference>
<feature type="domain" description="Histidine kinase" evidence="7">
    <location>
        <begin position="164"/>
        <end position="385"/>
    </location>
</feature>
<dbReference type="SMART" id="SM00387">
    <property type="entry name" value="HATPase_c"/>
    <property type="match status" value="1"/>
</dbReference>
<dbReference type="PROSITE" id="PS50110">
    <property type="entry name" value="RESPONSE_REGULATORY"/>
    <property type="match status" value="2"/>
</dbReference>
<keyword evidence="4" id="KW-0902">Two-component regulatory system</keyword>
<dbReference type="Pfam" id="PF00072">
    <property type="entry name" value="Response_reg"/>
    <property type="match status" value="2"/>
</dbReference>
<keyword evidence="9" id="KW-0808">Transferase</keyword>
<proteinExistence type="predicted"/>
<dbReference type="SUPFAM" id="SSF47384">
    <property type="entry name" value="Homodimeric domain of signal transducing histidine kinase"/>
    <property type="match status" value="1"/>
</dbReference>
<dbReference type="Gene3D" id="3.40.50.2300">
    <property type="match status" value="2"/>
</dbReference>
<dbReference type="InterPro" id="IPR005467">
    <property type="entry name" value="His_kinase_dom"/>
</dbReference>
<reference evidence="9 10" key="1">
    <citation type="submission" date="2024-09" db="EMBL/GenBank/DDBJ databases">
        <title>Draft genome sequence of Candidatus Magnetaquicoccaceae bacterium FCR-1.</title>
        <authorList>
            <person name="Shimoshige H."/>
            <person name="Shimamura S."/>
            <person name="Taoka A."/>
            <person name="Kobayashi H."/>
            <person name="Maekawa T."/>
        </authorList>
    </citation>
    <scope>NUCLEOTIDE SEQUENCE [LARGE SCALE GENOMIC DNA]</scope>
    <source>
        <strain evidence="9 10">FCR-1</strain>
    </source>
</reference>
<dbReference type="CDD" id="cd00082">
    <property type="entry name" value="HisKA"/>
    <property type="match status" value="1"/>
</dbReference>
<evidence type="ECO:0000256" key="2">
    <source>
        <dbReference type="ARBA" id="ARBA00012438"/>
    </source>
</evidence>
<comment type="caution">
    <text evidence="9">The sequence shown here is derived from an EMBL/GenBank/DDBJ whole genome shotgun (WGS) entry which is preliminary data.</text>
</comment>
<dbReference type="Gene3D" id="1.10.287.130">
    <property type="match status" value="1"/>
</dbReference>